<comment type="caution">
    <text evidence="3">The sequence shown here is derived from an EMBL/GenBank/DDBJ whole genome shotgun (WGS) entry which is preliminary data.</text>
</comment>
<evidence type="ECO:0000259" key="2">
    <source>
        <dbReference type="Pfam" id="PF12222"/>
    </source>
</evidence>
<dbReference type="PANTHER" id="PTHR31104">
    <property type="entry name" value="PEPTIDE-N4-(N-ACETYL-BETA-GLUCOSAMINYL)ASPARAGINE AMIDASE A PROTEIN"/>
    <property type="match status" value="1"/>
</dbReference>
<dbReference type="EMBL" id="BMRE01000027">
    <property type="protein sequence ID" value="GGU55569.1"/>
    <property type="molecule type" value="Genomic_DNA"/>
</dbReference>
<accession>A0ABQ2UWK5</accession>
<reference evidence="4" key="1">
    <citation type="journal article" date="2019" name="Int. J. Syst. Evol. Microbiol.">
        <title>The Global Catalogue of Microorganisms (GCM) 10K type strain sequencing project: providing services to taxonomists for standard genome sequencing and annotation.</title>
        <authorList>
            <consortium name="The Broad Institute Genomics Platform"/>
            <consortium name="The Broad Institute Genome Sequencing Center for Infectious Disease"/>
            <person name="Wu L."/>
            <person name="Ma J."/>
        </authorList>
    </citation>
    <scope>NUCLEOTIDE SEQUENCE [LARGE SCALE GENOMIC DNA]</scope>
    <source>
        <strain evidence="4">JCM 3296</strain>
    </source>
</reference>
<dbReference type="RefSeq" id="WP_189256619.1">
    <property type="nucleotide sequence ID" value="NZ_BMRE01000027.1"/>
</dbReference>
<evidence type="ECO:0000313" key="3">
    <source>
        <dbReference type="EMBL" id="GGU55569.1"/>
    </source>
</evidence>
<dbReference type="InterPro" id="IPR021102">
    <property type="entry name" value="PNGase_A"/>
</dbReference>
<feature type="domain" description="Peptide N-acetyl-beta-D-glucosaminyl asparaginase amidase A N-terminal" evidence="2">
    <location>
        <begin position="44"/>
        <end position="351"/>
    </location>
</feature>
<dbReference type="InterPro" id="IPR056948">
    <property type="entry name" value="PNGaseA_N"/>
</dbReference>
<dbReference type="Proteomes" id="UP000649573">
    <property type="component" value="Unassembled WGS sequence"/>
</dbReference>
<name>A0ABQ2UWK5_9PSEU</name>
<keyword evidence="4" id="KW-1185">Reference proteome</keyword>
<gene>
    <name evidence="3" type="ORF">GCM10010178_55080</name>
</gene>
<keyword evidence="1" id="KW-0732">Signal</keyword>
<sequence>MRRILATALAVLALMPVPVAKADRVVTDYQDPLQAIPAVSRPPTKSCTVTAMRHTFANSYGQPFVGTLAPPPDCAGPWTKVVLDWTGRSKGRQFDRLAGLWIGGAEVLRTSTPEPDPSGIVWHFDRDITAFAPLLTKTQPFVVDLGNVVNDTYTGLFDIEVTVTYYQATRRYPAPRQADVVLPLSADAQRPGWQFLKDGKNFTRQVTVPPNTAKLTAEIYARGGGCEEFWWSNVPSDLAARFPDAGLCGGGTYREVEVRVDGRPAGVVAPYSVIYTGGVAPMLWRPISAIDAIDTLPYTIDLSPFIGTLTDGKAHTIELVPPRGIVHDWTLGGNLFATTDPHVQRVTGTLNLADVPAAEVRTSTTGTDLDVTIKTHVRRAWRTSGVIRTSHGTQQVFSQGAWTFDNTTSLAEKATRQKTDQRVTGAYSSKGRLDGFDFPLNVDVTQNIVNDNNYRIDAKVHMGRRLWTVGEGAKFSDDTIDTQGGFGRTNGVLSYADGSSSERWRGTVDGRYYQRTLKTEHGYVV</sequence>
<feature type="chain" id="PRO_5046772338" description="Peptide N-acetyl-beta-D-glucosaminyl asparaginase amidase A N-terminal domain-containing protein" evidence="1">
    <location>
        <begin position="23"/>
        <end position="525"/>
    </location>
</feature>
<feature type="signal peptide" evidence="1">
    <location>
        <begin position="1"/>
        <end position="22"/>
    </location>
</feature>
<dbReference type="Pfam" id="PF12222">
    <property type="entry name" value="PNGaseA"/>
    <property type="match status" value="1"/>
</dbReference>
<evidence type="ECO:0000256" key="1">
    <source>
        <dbReference type="SAM" id="SignalP"/>
    </source>
</evidence>
<protein>
    <recommendedName>
        <fullName evidence="2">Peptide N-acetyl-beta-D-glucosaminyl asparaginase amidase A N-terminal domain-containing protein</fullName>
    </recommendedName>
</protein>
<proteinExistence type="predicted"/>
<evidence type="ECO:0000313" key="4">
    <source>
        <dbReference type="Proteomes" id="UP000649573"/>
    </source>
</evidence>
<organism evidence="3 4">
    <name type="scientific">Lentzea flava</name>
    <dbReference type="NCBI Taxonomy" id="103732"/>
    <lineage>
        <taxon>Bacteria</taxon>
        <taxon>Bacillati</taxon>
        <taxon>Actinomycetota</taxon>
        <taxon>Actinomycetes</taxon>
        <taxon>Pseudonocardiales</taxon>
        <taxon>Pseudonocardiaceae</taxon>
        <taxon>Lentzea</taxon>
    </lineage>
</organism>